<name>A0ABD3W2K9_SINWO</name>
<feature type="transmembrane region" description="Helical" evidence="1">
    <location>
        <begin position="12"/>
        <end position="35"/>
    </location>
</feature>
<keyword evidence="1" id="KW-0812">Transmembrane</keyword>
<keyword evidence="1" id="KW-0472">Membrane</keyword>
<dbReference type="AlphaFoldDB" id="A0ABD3W2K9"/>
<gene>
    <name evidence="2" type="ORF">ACJMK2_044091</name>
</gene>
<dbReference type="Proteomes" id="UP001634394">
    <property type="component" value="Unassembled WGS sequence"/>
</dbReference>
<dbReference type="EMBL" id="JBJQND010000009">
    <property type="protein sequence ID" value="KAL3866830.1"/>
    <property type="molecule type" value="Genomic_DNA"/>
</dbReference>
<organism evidence="2 3">
    <name type="scientific">Sinanodonta woodiana</name>
    <name type="common">Chinese pond mussel</name>
    <name type="synonym">Anodonta woodiana</name>
    <dbReference type="NCBI Taxonomy" id="1069815"/>
    <lineage>
        <taxon>Eukaryota</taxon>
        <taxon>Metazoa</taxon>
        <taxon>Spiralia</taxon>
        <taxon>Lophotrochozoa</taxon>
        <taxon>Mollusca</taxon>
        <taxon>Bivalvia</taxon>
        <taxon>Autobranchia</taxon>
        <taxon>Heteroconchia</taxon>
        <taxon>Palaeoheterodonta</taxon>
        <taxon>Unionida</taxon>
        <taxon>Unionoidea</taxon>
        <taxon>Unionidae</taxon>
        <taxon>Unioninae</taxon>
        <taxon>Sinanodonta</taxon>
    </lineage>
</organism>
<keyword evidence="1" id="KW-1133">Transmembrane helix</keyword>
<evidence type="ECO:0000313" key="2">
    <source>
        <dbReference type="EMBL" id="KAL3866830.1"/>
    </source>
</evidence>
<comment type="caution">
    <text evidence="2">The sequence shown here is derived from an EMBL/GenBank/DDBJ whole genome shotgun (WGS) entry which is preliminary data.</text>
</comment>
<sequence>MLGSLKSLVNLGARYVFLFMFLFYHACRQILGHFIPSLKPNASLKSSSERKSNDEGPLLLILRYSFLAMLLGWQAFQQLLQWVFGQTRSLRRATESRARKELMS</sequence>
<evidence type="ECO:0000313" key="3">
    <source>
        <dbReference type="Proteomes" id="UP001634394"/>
    </source>
</evidence>
<evidence type="ECO:0000256" key="1">
    <source>
        <dbReference type="SAM" id="Phobius"/>
    </source>
</evidence>
<keyword evidence="3" id="KW-1185">Reference proteome</keyword>
<proteinExistence type="predicted"/>
<accession>A0ABD3W2K9</accession>
<protein>
    <recommendedName>
        <fullName evidence="4">TLC domain-containing protein</fullName>
    </recommendedName>
</protein>
<evidence type="ECO:0008006" key="4">
    <source>
        <dbReference type="Google" id="ProtNLM"/>
    </source>
</evidence>
<reference evidence="2 3" key="1">
    <citation type="submission" date="2024-11" db="EMBL/GenBank/DDBJ databases">
        <title>Chromosome-level genome assembly of the freshwater bivalve Anodonta woodiana.</title>
        <authorList>
            <person name="Chen X."/>
        </authorList>
    </citation>
    <scope>NUCLEOTIDE SEQUENCE [LARGE SCALE GENOMIC DNA]</scope>
    <source>
        <strain evidence="2">MN2024</strain>
        <tissue evidence="2">Gills</tissue>
    </source>
</reference>